<keyword evidence="6" id="KW-1185">Reference proteome</keyword>
<dbReference type="KEGG" id="csl:COCSUDRAFT_56459"/>
<evidence type="ECO:0000313" key="5">
    <source>
        <dbReference type="EMBL" id="EIE22026.1"/>
    </source>
</evidence>
<evidence type="ECO:0000256" key="1">
    <source>
        <dbReference type="ARBA" id="ARBA00022723"/>
    </source>
</evidence>
<keyword evidence="2" id="KW-0863">Zinc-finger</keyword>
<keyword evidence="1" id="KW-0479">Metal-binding</keyword>
<dbReference type="Gene3D" id="6.10.140.2220">
    <property type="match status" value="1"/>
</dbReference>
<dbReference type="EMBL" id="AGSI01000011">
    <property type="protein sequence ID" value="EIE22026.1"/>
    <property type="molecule type" value="Genomic_DNA"/>
</dbReference>
<evidence type="ECO:0000259" key="4">
    <source>
        <dbReference type="Pfam" id="PF01753"/>
    </source>
</evidence>
<reference evidence="5 6" key="1">
    <citation type="journal article" date="2012" name="Genome Biol.">
        <title>The genome of the polar eukaryotic microalga coccomyxa subellipsoidea reveals traits of cold adaptation.</title>
        <authorList>
            <person name="Blanc G."/>
            <person name="Agarkova I."/>
            <person name="Grimwood J."/>
            <person name="Kuo A."/>
            <person name="Brueggeman A."/>
            <person name="Dunigan D."/>
            <person name="Gurnon J."/>
            <person name="Ladunga I."/>
            <person name="Lindquist E."/>
            <person name="Lucas S."/>
            <person name="Pangilinan J."/>
            <person name="Proschold T."/>
            <person name="Salamov A."/>
            <person name="Schmutz J."/>
            <person name="Weeks D."/>
            <person name="Yamada T."/>
            <person name="Claverie J.M."/>
            <person name="Grigoriev I."/>
            <person name="Van Etten J."/>
            <person name="Lomsadze A."/>
            <person name="Borodovsky M."/>
        </authorList>
    </citation>
    <scope>NUCLEOTIDE SEQUENCE [LARGE SCALE GENOMIC DNA]</scope>
    <source>
        <strain evidence="5 6">C-169</strain>
    </source>
</reference>
<dbReference type="AlphaFoldDB" id="I0YUF7"/>
<proteinExistence type="predicted"/>
<dbReference type="RefSeq" id="XP_005646570.1">
    <property type="nucleotide sequence ID" value="XM_005646513.1"/>
</dbReference>
<evidence type="ECO:0000256" key="3">
    <source>
        <dbReference type="ARBA" id="ARBA00022833"/>
    </source>
</evidence>
<dbReference type="OrthoDB" id="529269at2759"/>
<protein>
    <recommendedName>
        <fullName evidence="4">MYND-type domain-containing protein</fullName>
    </recommendedName>
</protein>
<dbReference type="GeneID" id="17040011"/>
<dbReference type="Pfam" id="PF01753">
    <property type="entry name" value="zf-MYND"/>
    <property type="match status" value="1"/>
</dbReference>
<evidence type="ECO:0000313" key="6">
    <source>
        <dbReference type="Proteomes" id="UP000007264"/>
    </source>
</evidence>
<dbReference type="GO" id="GO:0008270">
    <property type="term" value="F:zinc ion binding"/>
    <property type="evidence" value="ECO:0007669"/>
    <property type="project" value="UniProtKB-KW"/>
</dbReference>
<evidence type="ECO:0000256" key="2">
    <source>
        <dbReference type="ARBA" id="ARBA00022771"/>
    </source>
</evidence>
<name>I0YUF7_COCSC</name>
<keyword evidence="3" id="KW-0862">Zinc</keyword>
<accession>I0YUF7</accession>
<gene>
    <name evidence="5" type="ORF">COCSUDRAFT_56459</name>
</gene>
<dbReference type="Proteomes" id="UP000007264">
    <property type="component" value="Unassembled WGS sequence"/>
</dbReference>
<dbReference type="eggNOG" id="ENOG502RZ3H">
    <property type="taxonomic scope" value="Eukaryota"/>
</dbReference>
<sequence length="174" mass="19517">MAILPALKSAEVQKDDLKACRLQWMYCRIMLLTGSRPSLPFTVSTFQAHVNQGKQCKARLDSWGEFPCAHTGGWTPVPSISLALPDTYWDCLGISAHFKAAIKRDPAFAATELPAFTEVALKEARMHVRCHYCQELNGELMFCSRCHVAKYCSKDCQKKHWISVHKQLCIAAAS</sequence>
<organism evidence="5 6">
    <name type="scientific">Coccomyxa subellipsoidea (strain C-169)</name>
    <name type="common">Green microalga</name>
    <dbReference type="NCBI Taxonomy" id="574566"/>
    <lineage>
        <taxon>Eukaryota</taxon>
        <taxon>Viridiplantae</taxon>
        <taxon>Chlorophyta</taxon>
        <taxon>core chlorophytes</taxon>
        <taxon>Trebouxiophyceae</taxon>
        <taxon>Trebouxiophyceae incertae sedis</taxon>
        <taxon>Coccomyxaceae</taxon>
        <taxon>Coccomyxa</taxon>
        <taxon>Coccomyxa subellipsoidea</taxon>
    </lineage>
</organism>
<comment type="caution">
    <text evidence="5">The sequence shown here is derived from an EMBL/GenBank/DDBJ whole genome shotgun (WGS) entry which is preliminary data.</text>
</comment>
<dbReference type="SUPFAM" id="SSF144232">
    <property type="entry name" value="HIT/MYND zinc finger-like"/>
    <property type="match status" value="1"/>
</dbReference>
<feature type="domain" description="MYND-type" evidence="4">
    <location>
        <begin position="130"/>
        <end position="169"/>
    </location>
</feature>
<dbReference type="InterPro" id="IPR002893">
    <property type="entry name" value="Znf_MYND"/>
</dbReference>